<proteinExistence type="predicted"/>
<keyword evidence="2" id="KW-1185">Reference proteome</keyword>
<name>A0AAN9A1X1_HALRR</name>
<accession>A0AAN9A1X1</accession>
<gene>
    <name evidence="1" type="ORF">SK128_006371</name>
</gene>
<dbReference type="SUPFAM" id="SSF49265">
    <property type="entry name" value="Fibronectin type III"/>
    <property type="match status" value="1"/>
</dbReference>
<protein>
    <submittedName>
        <fullName evidence="1">Uncharacterized protein</fullName>
    </submittedName>
</protein>
<dbReference type="Proteomes" id="UP001381693">
    <property type="component" value="Unassembled WGS sequence"/>
</dbReference>
<evidence type="ECO:0000313" key="2">
    <source>
        <dbReference type="Proteomes" id="UP001381693"/>
    </source>
</evidence>
<dbReference type="EMBL" id="JAXCGZ010016772">
    <property type="protein sequence ID" value="KAK7069355.1"/>
    <property type="molecule type" value="Genomic_DNA"/>
</dbReference>
<comment type="caution">
    <text evidence="1">The sequence shown here is derived from an EMBL/GenBank/DDBJ whole genome shotgun (WGS) entry which is preliminary data.</text>
</comment>
<dbReference type="InterPro" id="IPR036116">
    <property type="entry name" value="FN3_sf"/>
</dbReference>
<evidence type="ECO:0000313" key="1">
    <source>
        <dbReference type="EMBL" id="KAK7069355.1"/>
    </source>
</evidence>
<feature type="non-terminal residue" evidence="1">
    <location>
        <position position="1"/>
    </location>
</feature>
<dbReference type="InterPro" id="IPR013783">
    <property type="entry name" value="Ig-like_fold"/>
</dbReference>
<sequence>IRSLVVQVGQKIVESVGPYSTLTSHFNLPSAEEKLLIVITTQYQAKVIEVLNSSGQEIDIVRDTNQRFWAVVEKQGGEITYTLKFLTSSITFPFSVLVDAYERRPNDAGVQVELHTNNDDHVPLEPDSQPLVVWARLLKDGKPVVGANVILTVSHLSPIGSTDMTLQLLDNGNAEPDVRGHDGVYTRYVTWLPGEGRYALSARASDNHGAASVLAPRRRDGRVVPVSAGQFNAASAVVSVTVLRVTSADITPPSRITDLTVISVHDTTVNLTWSAPGGDLDQGSAWRYELKMYTERSALSEEKFNTSTISVYCITDDLQAPTRTPSAYGTPQYCLTELPFTNLRW</sequence>
<dbReference type="AlphaFoldDB" id="A0AAN9A1X1"/>
<organism evidence="1 2">
    <name type="scientific">Halocaridina rubra</name>
    <name type="common">Hawaiian red shrimp</name>
    <dbReference type="NCBI Taxonomy" id="373956"/>
    <lineage>
        <taxon>Eukaryota</taxon>
        <taxon>Metazoa</taxon>
        <taxon>Ecdysozoa</taxon>
        <taxon>Arthropoda</taxon>
        <taxon>Crustacea</taxon>
        <taxon>Multicrustacea</taxon>
        <taxon>Malacostraca</taxon>
        <taxon>Eumalacostraca</taxon>
        <taxon>Eucarida</taxon>
        <taxon>Decapoda</taxon>
        <taxon>Pleocyemata</taxon>
        <taxon>Caridea</taxon>
        <taxon>Atyoidea</taxon>
        <taxon>Atyidae</taxon>
        <taxon>Halocaridina</taxon>
    </lineage>
</organism>
<dbReference type="Gene3D" id="2.60.40.10">
    <property type="entry name" value="Immunoglobulins"/>
    <property type="match status" value="1"/>
</dbReference>
<reference evidence="1 2" key="1">
    <citation type="submission" date="2023-11" db="EMBL/GenBank/DDBJ databases">
        <title>Halocaridina rubra genome assembly.</title>
        <authorList>
            <person name="Smith C."/>
        </authorList>
    </citation>
    <scope>NUCLEOTIDE SEQUENCE [LARGE SCALE GENOMIC DNA]</scope>
    <source>
        <strain evidence="1">EP-1</strain>
        <tissue evidence="1">Whole</tissue>
    </source>
</reference>